<dbReference type="Gene3D" id="2.60.120.620">
    <property type="entry name" value="q2cbj1_9rhob like domain"/>
    <property type="match status" value="1"/>
</dbReference>
<evidence type="ECO:0000313" key="2">
    <source>
        <dbReference type="Proteomes" id="UP000474159"/>
    </source>
</evidence>
<sequence length="239" mass="27153">MTMRVEDTPAIAASALARQIDDHGFAVIPDYVGRADLDEAQAFVRKNVAAAGNNYTMFSGSEQLDGTFLRDLGRSDDFVNLCRGIYKAGTHRNPPNVEFYQILRCLSGTGAAEHSMRFHYDSYVLTALIPILMPVNGQRGNLIVLPNNRTIRKYYISNLCDKMLIENSWSQKIYRRAYANRQGKMVSIAMRPGSLYFFWGYRSLHTNEPCDPNEIRSTALFHYADPHADSSLKRFLRKP</sequence>
<name>A0A6L3SR06_9HYPH</name>
<comment type="caution">
    <text evidence="1">The sequence shown here is derived from an EMBL/GenBank/DDBJ whole genome shotgun (WGS) entry which is preliminary data.</text>
</comment>
<dbReference type="AlphaFoldDB" id="A0A6L3SR06"/>
<dbReference type="OrthoDB" id="4732009at2"/>
<dbReference type="EMBL" id="VZZK01000039">
    <property type="protein sequence ID" value="KAB1074141.1"/>
    <property type="molecule type" value="Genomic_DNA"/>
</dbReference>
<evidence type="ECO:0008006" key="3">
    <source>
        <dbReference type="Google" id="ProtNLM"/>
    </source>
</evidence>
<organism evidence="1 2">
    <name type="scientific">Methylobacterium soli</name>
    <dbReference type="NCBI Taxonomy" id="553447"/>
    <lineage>
        <taxon>Bacteria</taxon>
        <taxon>Pseudomonadati</taxon>
        <taxon>Pseudomonadota</taxon>
        <taxon>Alphaproteobacteria</taxon>
        <taxon>Hyphomicrobiales</taxon>
        <taxon>Methylobacteriaceae</taxon>
        <taxon>Methylobacterium</taxon>
    </lineage>
</organism>
<protein>
    <recommendedName>
        <fullName evidence="3">Phytanoyl-CoA dioxygenase family protein</fullName>
    </recommendedName>
</protein>
<keyword evidence="2" id="KW-1185">Reference proteome</keyword>
<accession>A0A6L3SR06</accession>
<evidence type="ECO:0000313" key="1">
    <source>
        <dbReference type="EMBL" id="KAB1074141.1"/>
    </source>
</evidence>
<reference evidence="1 2" key="1">
    <citation type="submission" date="2019-09" db="EMBL/GenBank/DDBJ databases">
        <title>YIM 48816 draft genome.</title>
        <authorList>
            <person name="Jiang L."/>
        </authorList>
    </citation>
    <scope>NUCLEOTIDE SEQUENCE [LARGE SCALE GENOMIC DNA]</scope>
    <source>
        <strain evidence="1 2">YIM 48816</strain>
    </source>
</reference>
<dbReference type="SUPFAM" id="SSF51197">
    <property type="entry name" value="Clavaminate synthase-like"/>
    <property type="match status" value="1"/>
</dbReference>
<proteinExistence type="predicted"/>
<dbReference type="Proteomes" id="UP000474159">
    <property type="component" value="Unassembled WGS sequence"/>
</dbReference>
<gene>
    <name evidence="1" type="ORF">F6X53_26280</name>
</gene>